<dbReference type="AlphaFoldDB" id="S9SEC4"/>
<dbReference type="SUPFAM" id="SSF74650">
    <property type="entry name" value="Galactose mutarotase-like"/>
    <property type="match status" value="1"/>
</dbReference>
<gene>
    <name evidence="1" type="ORF">ruthe_01948</name>
</gene>
<dbReference type="STRING" id="1123069.ruthe_01948"/>
<organism evidence="1 2">
    <name type="scientific">Rubellimicrobium thermophilum DSM 16684</name>
    <dbReference type="NCBI Taxonomy" id="1123069"/>
    <lineage>
        <taxon>Bacteria</taxon>
        <taxon>Pseudomonadati</taxon>
        <taxon>Pseudomonadota</taxon>
        <taxon>Alphaproteobacteria</taxon>
        <taxon>Rhodobacterales</taxon>
        <taxon>Roseobacteraceae</taxon>
        <taxon>Rubellimicrobium</taxon>
    </lineage>
</organism>
<dbReference type="PANTHER" id="PTHR10091:SF49">
    <property type="entry name" value="ALDOSE 1-EPIMERASE"/>
    <property type="match status" value="1"/>
</dbReference>
<dbReference type="HOGENOM" id="CLU_1336701_0_0_5"/>
<dbReference type="Proteomes" id="UP000015346">
    <property type="component" value="Unassembled WGS sequence"/>
</dbReference>
<reference evidence="1 2" key="1">
    <citation type="journal article" date="2013" name="Stand. Genomic Sci.">
        <title>Genome sequence of the reddish-pigmented Rubellimicrobium thermophilum type strain (DSM 16684(T)), a member of the Roseobacter clade.</title>
        <authorList>
            <person name="Fiebig A."/>
            <person name="Riedel T."/>
            <person name="Gronow S."/>
            <person name="Petersen J."/>
            <person name="Klenk H.P."/>
            <person name="Goker M."/>
        </authorList>
    </citation>
    <scope>NUCLEOTIDE SEQUENCE [LARGE SCALE GENOMIC DNA]</scope>
    <source>
        <strain evidence="1 2">DSM 16684</strain>
    </source>
</reference>
<dbReference type="InterPro" id="IPR008183">
    <property type="entry name" value="Aldose_1/G6P_1-epimerase"/>
</dbReference>
<dbReference type="GO" id="GO:0033499">
    <property type="term" value="P:galactose catabolic process via UDP-galactose, Leloir pathway"/>
    <property type="evidence" value="ECO:0007669"/>
    <property type="project" value="TreeGrafter"/>
</dbReference>
<dbReference type="Pfam" id="PF01263">
    <property type="entry name" value="Aldose_epim"/>
    <property type="match status" value="1"/>
</dbReference>
<dbReference type="Gene3D" id="2.70.98.10">
    <property type="match status" value="1"/>
</dbReference>
<dbReference type="EMBL" id="AOLV01000020">
    <property type="protein sequence ID" value="EPX84589.1"/>
    <property type="molecule type" value="Genomic_DNA"/>
</dbReference>
<keyword evidence="2" id="KW-1185">Reference proteome</keyword>
<dbReference type="PANTHER" id="PTHR10091">
    <property type="entry name" value="ALDOSE-1-EPIMERASE"/>
    <property type="match status" value="1"/>
</dbReference>
<evidence type="ECO:0000313" key="2">
    <source>
        <dbReference type="Proteomes" id="UP000015346"/>
    </source>
</evidence>
<dbReference type="GO" id="GO:0006006">
    <property type="term" value="P:glucose metabolic process"/>
    <property type="evidence" value="ECO:0007669"/>
    <property type="project" value="TreeGrafter"/>
</dbReference>
<evidence type="ECO:0000313" key="1">
    <source>
        <dbReference type="EMBL" id="EPX84589.1"/>
    </source>
</evidence>
<accession>S9SEC4</accession>
<dbReference type="RefSeq" id="WP_021098034.1">
    <property type="nucleotide sequence ID" value="NZ_KE557321.1"/>
</dbReference>
<protein>
    <submittedName>
        <fullName evidence="1">Galactose mutarotase/related enzyme</fullName>
    </submittedName>
</protein>
<proteinExistence type="predicted"/>
<dbReference type="GO" id="GO:0004034">
    <property type="term" value="F:aldose 1-epimerase activity"/>
    <property type="evidence" value="ECO:0007669"/>
    <property type="project" value="TreeGrafter"/>
</dbReference>
<dbReference type="PATRIC" id="fig|1123069.3.peg.1917"/>
<sequence>MSASPSVCRTARGVCPATGTITALFRLLPPATLRLELSATTDAPTLMNPVNHSYWNLDGTPTWEGHALRIAADRYLPVDGDLLPTGEVRPVAGTPFDLREGRRPRPGAPLFDHNFCLADAPGPLREVLWLTGAAGLSMTLATTAPGVQVYDGNQGARPGGERFEAFAIEPQLWPDAPSHPHFPAILLHPGMVWRQVTEWRFAYPR</sequence>
<dbReference type="InterPro" id="IPR014718">
    <property type="entry name" value="GH-type_carb-bd"/>
</dbReference>
<comment type="caution">
    <text evidence="1">The sequence shown here is derived from an EMBL/GenBank/DDBJ whole genome shotgun (WGS) entry which is preliminary data.</text>
</comment>
<dbReference type="InterPro" id="IPR011013">
    <property type="entry name" value="Gal_mutarotase_sf_dom"/>
</dbReference>
<dbReference type="GO" id="GO:0030246">
    <property type="term" value="F:carbohydrate binding"/>
    <property type="evidence" value="ECO:0007669"/>
    <property type="project" value="InterPro"/>
</dbReference>
<name>S9SEC4_9RHOB</name>